<dbReference type="AlphaFoldDB" id="A0A843WNC7"/>
<dbReference type="PROSITE" id="PS51375">
    <property type="entry name" value="PPR"/>
    <property type="match status" value="4"/>
</dbReference>
<organism evidence="4 5">
    <name type="scientific">Colocasia esculenta</name>
    <name type="common">Wild taro</name>
    <name type="synonym">Arum esculentum</name>
    <dbReference type="NCBI Taxonomy" id="4460"/>
    <lineage>
        <taxon>Eukaryota</taxon>
        <taxon>Viridiplantae</taxon>
        <taxon>Streptophyta</taxon>
        <taxon>Embryophyta</taxon>
        <taxon>Tracheophyta</taxon>
        <taxon>Spermatophyta</taxon>
        <taxon>Magnoliopsida</taxon>
        <taxon>Liliopsida</taxon>
        <taxon>Araceae</taxon>
        <taxon>Aroideae</taxon>
        <taxon>Colocasieae</taxon>
        <taxon>Colocasia</taxon>
    </lineage>
</organism>
<evidence type="ECO:0000256" key="1">
    <source>
        <dbReference type="ARBA" id="ARBA00022737"/>
    </source>
</evidence>
<dbReference type="InterPro" id="IPR002885">
    <property type="entry name" value="PPR_rpt"/>
</dbReference>
<dbReference type="EMBL" id="NMUH01003424">
    <property type="protein sequence ID" value="MQM05504.1"/>
    <property type="molecule type" value="Genomic_DNA"/>
</dbReference>
<evidence type="ECO:0008006" key="6">
    <source>
        <dbReference type="Google" id="ProtNLM"/>
    </source>
</evidence>
<protein>
    <recommendedName>
        <fullName evidence="6">Pentatricopeptide repeat-containing protein</fullName>
    </recommendedName>
</protein>
<feature type="region of interest" description="Disordered" evidence="3">
    <location>
        <begin position="1"/>
        <end position="24"/>
    </location>
</feature>
<evidence type="ECO:0000313" key="4">
    <source>
        <dbReference type="EMBL" id="MQM05504.1"/>
    </source>
</evidence>
<keyword evidence="1" id="KW-0677">Repeat</keyword>
<comment type="caution">
    <text evidence="4">The sequence shown here is derived from an EMBL/GenBank/DDBJ whole genome shotgun (WGS) entry which is preliminary data.</text>
</comment>
<keyword evidence="5" id="KW-1185">Reference proteome</keyword>
<dbReference type="Gene3D" id="1.25.40.10">
    <property type="entry name" value="Tetratricopeptide repeat domain"/>
    <property type="match status" value="3"/>
</dbReference>
<dbReference type="FunFam" id="1.25.40.10:FF:000196">
    <property type="entry name" value="Pentatricopeptide repeat-containing protein At4g14850"/>
    <property type="match status" value="1"/>
</dbReference>
<dbReference type="NCBIfam" id="TIGR00756">
    <property type="entry name" value="PPR"/>
    <property type="match status" value="4"/>
</dbReference>
<feature type="repeat" description="PPR" evidence="2">
    <location>
        <begin position="179"/>
        <end position="213"/>
    </location>
</feature>
<feature type="repeat" description="PPR" evidence="2">
    <location>
        <begin position="111"/>
        <end position="145"/>
    </location>
</feature>
<dbReference type="Pfam" id="PF13041">
    <property type="entry name" value="PPR_2"/>
    <property type="match status" value="1"/>
</dbReference>
<dbReference type="InterPro" id="IPR011990">
    <property type="entry name" value="TPR-like_helical_dom_sf"/>
</dbReference>
<dbReference type="Pfam" id="PF01535">
    <property type="entry name" value="PPR"/>
    <property type="match status" value="4"/>
</dbReference>
<accession>A0A843WNC7</accession>
<evidence type="ECO:0000313" key="5">
    <source>
        <dbReference type="Proteomes" id="UP000652761"/>
    </source>
</evidence>
<reference evidence="4" key="1">
    <citation type="submission" date="2017-07" db="EMBL/GenBank/DDBJ databases">
        <title>Taro Niue Genome Assembly and Annotation.</title>
        <authorList>
            <person name="Atibalentja N."/>
            <person name="Keating K."/>
            <person name="Fields C.J."/>
        </authorList>
    </citation>
    <scope>NUCLEOTIDE SEQUENCE</scope>
    <source>
        <strain evidence="4">Niue_2</strain>
        <tissue evidence="4">Leaf</tissue>
    </source>
</reference>
<feature type="repeat" description="PPR" evidence="2">
    <location>
        <begin position="349"/>
        <end position="383"/>
    </location>
</feature>
<dbReference type="OrthoDB" id="1893323at2759"/>
<proteinExistence type="predicted"/>
<feature type="repeat" description="PPR" evidence="2">
    <location>
        <begin position="214"/>
        <end position="248"/>
    </location>
</feature>
<evidence type="ECO:0000256" key="2">
    <source>
        <dbReference type="PROSITE-ProRule" id="PRU00708"/>
    </source>
</evidence>
<dbReference type="InterPro" id="IPR050421">
    <property type="entry name" value="PPR"/>
</dbReference>
<gene>
    <name evidence="4" type="ORF">Taro_038321</name>
</gene>
<sequence length="466" mass="51187">MAAALFAPTPPPPAQKAPVGPSAPFQRLAPRQLRARAAVAPPRAARAPTGEWPFEKRMRESLAVLDLMQAQSMEPDPAIFCTLIQSCTDAGSLEFGRIVHDRAARCGLDGDPFVANCLVAMYAKCGHLGPARRLFDQMPRKNVVSWTTAIAMYLHAGFPHDALDLYRSMRNFDGGVKPNAFTYTVALSCCAKAGDLETGIRIHRDVLQDGCELDDFVIAALIDMYSKCGRVDDARKVFDDVNDPKIPACTAMVEGYNGNGKGKEAIALVRRIVRSGQGIKIVKELGFSTLVRSCIIETAVRQGEEIHAVIIKFGYDPGAKAANYLVELYEKCDKVATAHRLFRQLAVKNNRLWARLVFGYLRNGSYEEALNVYMEMLVSNVEPNTIVTSGALMACTALMGLEEGKQIHGRVLKIGQVVLEDSLIGSSLIELYSKFGEHEEASELTKKPRIRMEGEVKESVLQEVPL</sequence>
<dbReference type="Proteomes" id="UP000652761">
    <property type="component" value="Unassembled WGS sequence"/>
</dbReference>
<name>A0A843WNC7_COLES</name>
<evidence type="ECO:0000256" key="3">
    <source>
        <dbReference type="SAM" id="MobiDB-lite"/>
    </source>
</evidence>
<dbReference type="PANTHER" id="PTHR47928:SF190">
    <property type="entry name" value="PENTACOTRIPEPTIDE-REPEAT REGION OF PRORP DOMAIN-CONTAINING PROTEIN"/>
    <property type="match status" value="1"/>
</dbReference>
<dbReference type="PANTHER" id="PTHR47928">
    <property type="entry name" value="REPEAT-CONTAINING PROTEIN, PUTATIVE-RELATED"/>
    <property type="match status" value="1"/>
</dbReference>